<evidence type="ECO:0000256" key="1">
    <source>
        <dbReference type="SAM" id="Phobius"/>
    </source>
</evidence>
<dbReference type="GeneID" id="37132655"/>
<evidence type="ECO:0000313" key="2">
    <source>
        <dbReference type="EMBL" id="PYH79866.1"/>
    </source>
</evidence>
<organism evidence="2 3">
    <name type="scientific">Aspergillus uvarum CBS 121591</name>
    <dbReference type="NCBI Taxonomy" id="1448315"/>
    <lineage>
        <taxon>Eukaryota</taxon>
        <taxon>Fungi</taxon>
        <taxon>Dikarya</taxon>
        <taxon>Ascomycota</taxon>
        <taxon>Pezizomycotina</taxon>
        <taxon>Eurotiomycetes</taxon>
        <taxon>Eurotiomycetidae</taxon>
        <taxon>Eurotiales</taxon>
        <taxon>Aspergillaceae</taxon>
        <taxon>Aspergillus</taxon>
        <taxon>Aspergillus subgen. Circumdati</taxon>
    </lineage>
</organism>
<keyword evidence="1" id="KW-1133">Transmembrane helix</keyword>
<dbReference type="Proteomes" id="UP000248340">
    <property type="component" value="Unassembled WGS sequence"/>
</dbReference>
<proteinExistence type="predicted"/>
<gene>
    <name evidence="2" type="ORF">BO82DRAFT_124894</name>
</gene>
<reference evidence="2 3" key="1">
    <citation type="submission" date="2016-12" db="EMBL/GenBank/DDBJ databases">
        <title>The genomes of Aspergillus section Nigri reveals drivers in fungal speciation.</title>
        <authorList>
            <consortium name="DOE Joint Genome Institute"/>
            <person name="Vesth T.C."/>
            <person name="Nybo J."/>
            <person name="Theobald S."/>
            <person name="Brandl J."/>
            <person name="Frisvad J.C."/>
            <person name="Nielsen K.F."/>
            <person name="Lyhne E.K."/>
            <person name="Kogle M.E."/>
            <person name="Kuo A."/>
            <person name="Riley R."/>
            <person name="Clum A."/>
            <person name="Nolan M."/>
            <person name="Lipzen A."/>
            <person name="Salamov A."/>
            <person name="Henrissat B."/>
            <person name="Wiebenga A."/>
            <person name="De Vries R.P."/>
            <person name="Grigoriev I.V."/>
            <person name="Mortensen U.H."/>
            <person name="Andersen M.R."/>
            <person name="Baker S.E."/>
        </authorList>
    </citation>
    <scope>NUCLEOTIDE SEQUENCE [LARGE SCALE GENOMIC DNA]</scope>
    <source>
        <strain evidence="2 3">CBS 121591</strain>
    </source>
</reference>
<dbReference type="AlphaFoldDB" id="A0A319C1H3"/>
<name>A0A319C1H3_9EURO</name>
<keyword evidence="3" id="KW-1185">Reference proteome</keyword>
<sequence length="84" mass="9855">MIHQLSCLRVVYGGVGRNTYRKKDGLRAAWLCVLTIFFFCSLVLPSSKFAPLFFTFENPDDRVMKRLRILKFTTKANFIRYVDL</sequence>
<protein>
    <submittedName>
        <fullName evidence="2">Uncharacterized protein</fullName>
    </submittedName>
</protein>
<dbReference type="EMBL" id="KZ821715">
    <property type="protein sequence ID" value="PYH79866.1"/>
    <property type="molecule type" value="Genomic_DNA"/>
</dbReference>
<keyword evidence="1" id="KW-0812">Transmembrane</keyword>
<keyword evidence="1" id="KW-0472">Membrane</keyword>
<evidence type="ECO:0000313" key="3">
    <source>
        <dbReference type="Proteomes" id="UP000248340"/>
    </source>
</evidence>
<feature type="transmembrane region" description="Helical" evidence="1">
    <location>
        <begin position="26"/>
        <end position="44"/>
    </location>
</feature>
<dbReference type="RefSeq" id="XP_025490066.1">
    <property type="nucleotide sequence ID" value="XM_025629914.1"/>
</dbReference>
<dbReference type="VEuPathDB" id="FungiDB:BO82DRAFT_124894"/>
<accession>A0A319C1H3</accession>